<dbReference type="InterPro" id="IPR009080">
    <property type="entry name" value="tRNAsynth_Ia_anticodon-bd"/>
</dbReference>
<proteinExistence type="inferred from homology"/>
<evidence type="ECO:0000313" key="13">
    <source>
        <dbReference type="EMBL" id="CAK8162429.1"/>
    </source>
</evidence>
<dbReference type="InterPro" id="IPR001412">
    <property type="entry name" value="aa-tRNA-synth_I_CS"/>
</dbReference>
<organism evidence="13 14">
    <name type="scientific">Candidatus Xenohaliotis californiensis</name>
    <dbReference type="NCBI Taxonomy" id="84677"/>
    <lineage>
        <taxon>Bacteria</taxon>
        <taxon>Pseudomonadati</taxon>
        <taxon>Pseudomonadota</taxon>
        <taxon>Alphaproteobacteria</taxon>
        <taxon>Rickettsiales</taxon>
        <taxon>Anaplasmataceae</taxon>
        <taxon>Candidatus Xenohaliotis</taxon>
    </lineage>
</organism>
<feature type="short sequence motif" description="'KMSKS' region" evidence="10">
    <location>
        <begin position="616"/>
        <end position="620"/>
    </location>
</feature>
<accession>A0ABP0EUZ2</accession>
<comment type="subunit">
    <text evidence="10">Monomer.</text>
</comment>
<keyword evidence="10" id="KW-0479">Metal-binding</keyword>
<keyword evidence="14" id="KW-1185">Reference proteome</keyword>
<evidence type="ECO:0000259" key="12">
    <source>
        <dbReference type="Pfam" id="PF08264"/>
    </source>
</evidence>
<protein>
    <recommendedName>
        <fullName evidence="10">Isoleucine--tRNA ligase</fullName>
        <ecNumber evidence="10">6.1.1.5</ecNumber>
    </recommendedName>
    <alternativeName>
        <fullName evidence="10">Isoleucyl-tRNA synthetase</fullName>
        <shortName evidence="10">IleRS</shortName>
    </alternativeName>
</protein>
<keyword evidence="5 10" id="KW-0067">ATP-binding</keyword>
<keyword evidence="4 10" id="KW-0547">Nucleotide-binding</keyword>
<comment type="catalytic activity">
    <reaction evidence="9 10">
        <text>tRNA(Ile) + L-isoleucine + ATP = L-isoleucyl-tRNA(Ile) + AMP + diphosphate</text>
        <dbReference type="Rhea" id="RHEA:11060"/>
        <dbReference type="Rhea" id="RHEA-COMP:9666"/>
        <dbReference type="Rhea" id="RHEA-COMP:9695"/>
        <dbReference type="ChEBI" id="CHEBI:30616"/>
        <dbReference type="ChEBI" id="CHEBI:33019"/>
        <dbReference type="ChEBI" id="CHEBI:58045"/>
        <dbReference type="ChEBI" id="CHEBI:78442"/>
        <dbReference type="ChEBI" id="CHEBI:78528"/>
        <dbReference type="ChEBI" id="CHEBI:456215"/>
        <dbReference type="EC" id="6.1.1.5"/>
    </reaction>
</comment>
<feature type="domain" description="Aminoacyl-tRNA synthetase class Ia" evidence="11">
    <location>
        <begin position="22"/>
        <end position="650"/>
    </location>
</feature>
<dbReference type="PANTHER" id="PTHR42780:SF1">
    <property type="entry name" value="ISOLEUCINE--TRNA LIGASE, CYTOPLASMIC"/>
    <property type="match status" value="1"/>
</dbReference>
<dbReference type="HAMAP" id="MF_02003">
    <property type="entry name" value="Ile_tRNA_synth_type2"/>
    <property type="match status" value="1"/>
</dbReference>
<keyword evidence="7 10" id="KW-0030">Aminoacyl-tRNA synthetase</keyword>
<comment type="subcellular location">
    <subcellularLocation>
        <location evidence="10">Cytoplasm</location>
    </subcellularLocation>
</comment>
<evidence type="ECO:0000256" key="4">
    <source>
        <dbReference type="ARBA" id="ARBA00022741"/>
    </source>
</evidence>
<dbReference type="CDD" id="cd00818">
    <property type="entry name" value="IleRS_core"/>
    <property type="match status" value="1"/>
</dbReference>
<gene>
    <name evidence="10 13" type="primary">ileS</name>
    <name evidence="13" type="ORF">CAXC1_150023</name>
</gene>
<sequence>MNKTRYPEISANPNFSEIEKDILHYWKTNNTFKQSIKNRNNSKEFVFYDGPPFANGMPHYGHLLTGFAKDSIARFRTMTGAKVERCFGWDCHGLPAEMGAEKELNISGKKAIKDFGVDKFNKHCEKSVMQFSSSWRIYIDRQARWVDFDNDYKTMDKNFMESVIWGFKELYKKGLVYKSVKVMPYSWACETPLSNFETRMDNSYRQKTSKAVTLAFQAIGSINALANIPHENIYFIAWTTTPWTLPSNMALAINKKTIYTAIRNNNSLYICALSQAKRITKIMSKNIGNSNVIDVKFNGESLIGKKYTPLFNYFSNTANAFQVLQADFVTDVDGTGIVHCAPGFGEDDFNLCNMHKIPTICPVDDSGRFTTQVANYANRHVFETNDDIIIALKNKNLWIATEQYLHQYPHCWRTDTPLIYKALPSWYVKVSSIKDRMVELNKNINWIPKHIKNGQFGKWIQNAHDWSISRQRFWGTPIPIWESTDPKFPRIDVYGSIAEMEQDFNVKIDNLHKPFIDTLTRKNPDDPTGKSLMHRVEDVFDCWFESGSMPYAQKHYPFENKDWFEKNFPADFITEYVAQTRGWFYTLMALSTAIFDNIPFKNCICHGVVLDQTGQKLSKRLNNYTDPLESMNKYGSDALRFLMLSSPVMQGGNLLLDKDGGMIRNVLRLTIKPIWNAYYFFAVYANADKITPTFDINPQQSSQEQNKMDLYILGKCRKSVQIIKTSLMDYNTVKACEELNKFFDILNNWYIRRNKKRFWKKQNDANKQTAYNTLFSIITIMCRVAAPVLPILSEFIYKNLMNKSVHLTDFPDHETILTGSNTELKNLINAMDEARDVCTAALAMRNEYNIRIRQPLRKLIYIIGKDTKTFLNNIYLQDIICDEVNVKEFNISNNLDTLAQHNLKPIFSKIAQRIPEKVKDIVNSIKKRQWQLADNGLNIADITLLSDEYELTLEPLNTNAKALPNNMAMVSLETEIDNSLLIEGIARDLVRLIQESRKQMGFEITDMIRITINAKDEKISKTCQQWSSYIKEQTLGSSLSITTKTKELELKYKMLNETIGIQLEKDV</sequence>
<dbReference type="InterPro" id="IPR002300">
    <property type="entry name" value="aa-tRNA-synth_Ia"/>
</dbReference>
<evidence type="ECO:0000256" key="8">
    <source>
        <dbReference type="ARBA" id="ARBA00025217"/>
    </source>
</evidence>
<evidence type="ECO:0000256" key="3">
    <source>
        <dbReference type="ARBA" id="ARBA00022598"/>
    </source>
</evidence>
<reference evidence="13 14" key="1">
    <citation type="submission" date="2024-01" db="EMBL/GenBank/DDBJ databases">
        <authorList>
            <person name="Kunselman E."/>
        </authorList>
    </citation>
    <scope>NUCLEOTIDE SEQUENCE [LARGE SCALE GENOMIC DNA]</scope>
    <source>
        <strain evidence="13">2 abalone samples</strain>
    </source>
</reference>
<dbReference type="SUPFAM" id="SSF52374">
    <property type="entry name" value="Nucleotidylyl transferase"/>
    <property type="match status" value="1"/>
</dbReference>
<dbReference type="EMBL" id="CAWVOK010000006">
    <property type="protein sequence ID" value="CAK8162429.1"/>
    <property type="molecule type" value="Genomic_DNA"/>
</dbReference>
<dbReference type="PANTHER" id="PTHR42780">
    <property type="entry name" value="SOLEUCYL-TRNA SYNTHETASE"/>
    <property type="match status" value="1"/>
</dbReference>
<keyword evidence="3 10" id="KW-0436">Ligase</keyword>
<dbReference type="NCBIfam" id="TIGR00392">
    <property type="entry name" value="ileS"/>
    <property type="match status" value="1"/>
</dbReference>
<dbReference type="InterPro" id="IPR013155">
    <property type="entry name" value="M/V/L/I-tRNA-synth_anticd-bd"/>
</dbReference>
<dbReference type="InterPro" id="IPR002301">
    <property type="entry name" value="Ile-tRNA-ligase"/>
</dbReference>
<dbReference type="SUPFAM" id="SSF47323">
    <property type="entry name" value="Anticodon-binding domain of a subclass of class I aminoacyl-tRNA synthetases"/>
    <property type="match status" value="1"/>
</dbReference>
<dbReference type="InterPro" id="IPR009008">
    <property type="entry name" value="Val/Leu/Ile-tRNA-synth_edit"/>
</dbReference>
<evidence type="ECO:0000256" key="6">
    <source>
        <dbReference type="ARBA" id="ARBA00022917"/>
    </source>
</evidence>
<dbReference type="Pfam" id="PF08264">
    <property type="entry name" value="Anticodon_1"/>
    <property type="match status" value="1"/>
</dbReference>
<keyword evidence="10" id="KW-0862">Zinc</keyword>
<dbReference type="CDD" id="cd07961">
    <property type="entry name" value="Anticodon_Ia_Ile_ABEc"/>
    <property type="match status" value="1"/>
</dbReference>
<comment type="cofactor">
    <cofactor evidence="10">
        <name>Zn(2+)</name>
        <dbReference type="ChEBI" id="CHEBI:29105"/>
    </cofactor>
</comment>
<dbReference type="InterPro" id="IPR023586">
    <property type="entry name" value="Ile-tRNA-ligase_type2"/>
</dbReference>
<feature type="binding site" evidence="10">
    <location>
        <position position="619"/>
    </location>
    <ligand>
        <name>ATP</name>
        <dbReference type="ChEBI" id="CHEBI:30616"/>
    </ligand>
</feature>
<dbReference type="InterPro" id="IPR014729">
    <property type="entry name" value="Rossmann-like_a/b/a_fold"/>
</dbReference>
<keyword evidence="6 10" id="KW-0648">Protein biosynthesis</keyword>
<comment type="domain">
    <text evidence="10">IleRS has two distinct active sites: one for aminoacylation and one for editing. The misactivated valine is translocated from the active site to the editing site, which sterically excludes the correctly activated isoleucine. The single editing site contains two valyl binding pockets, one specific for each substrate (Val-AMP or Val-tRNA(Ile)).</text>
</comment>
<dbReference type="GO" id="GO:0004822">
    <property type="term" value="F:isoleucine-tRNA ligase activity"/>
    <property type="evidence" value="ECO:0007669"/>
    <property type="project" value="UniProtKB-EC"/>
</dbReference>
<evidence type="ECO:0000313" key="14">
    <source>
        <dbReference type="Proteomes" id="UP001314181"/>
    </source>
</evidence>
<keyword evidence="2 10" id="KW-0963">Cytoplasm</keyword>
<dbReference type="PROSITE" id="PS00178">
    <property type="entry name" value="AA_TRNA_LIGASE_I"/>
    <property type="match status" value="1"/>
</dbReference>
<name>A0ABP0EUZ2_9RICK</name>
<comment type="caution">
    <text evidence="13">The sequence shown here is derived from an EMBL/GenBank/DDBJ whole genome shotgun (WGS) entry which is preliminary data.</text>
</comment>
<evidence type="ECO:0000256" key="5">
    <source>
        <dbReference type="ARBA" id="ARBA00022840"/>
    </source>
</evidence>
<dbReference type="Gene3D" id="1.10.730.10">
    <property type="entry name" value="Isoleucyl-tRNA Synthetase, Domain 1"/>
    <property type="match status" value="1"/>
</dbReference>
<feature type="domain" description="Methionyl/Valyl/Leucyl/Isoleucyl-tRNA synthetase anticodon-binding" evidence="12">
    <location>
        <begin position="709"/>
        <end position="859"/>
    </location>
</feature>
<evidence type="ECO:0000256" key="9">
    <source>
        <dbReference type="ARBA" id="ARBA00048359"/>
    </source>
</evidence>
<evidence type="ECO:0000259" key="11">
    <source>
        <dbReference type="Pfam" id="PF00133"/>
    </source>
</evidence>
<dbReference type="Pfam" id="PF00133">
    <property type="entry name" value="tRNA-synt_1"/>
    <property type="match status" value="1"/>
</dbReference>
<dbReference type="Proteomes" id="UP001314181">
    <property type="component" value="Unassembled WGS sequence"/>
</dbReference>
<evidence type="ECO:0000256" key="7">
    <source>
        <dbReference type="ARBA" id="ARBA00023146"/>
    </source>
</evidence>
<dbReference type="Gene3D" id="3.40.50.620">
    <property type="entry name" value="HUPs"/>
    <property type="match status" value="2"/>
</dbReference>
<dbReference type="SUPFAM" id="SSF50677">
    <property type="entry name" value="ValRS/IleRS/LeuRS editing domain"/>
    <property type="match status" value="1"/>
</dbReference>
<feature type="short sequence motif" description="'HIGH' region" evidence="10">
    <location>
        <begin position="52"/>
        <end position="62"/>
    </location>
</feature>
<dbReference type="PRINTS" id="PR00984">
    <property type="entry name" value="TRNASYNTHILE"/>
</dbReference>
<comment type="function">
    <text evidence="8 10">Catalyzes the attachment of isoleucine to tRNA(Ile). As IleRS can inadvertently accommodate and process structurally similar amino acids such as valine, to avoid such errors it has two additional distinct tRNA(Ile)-dependent editing activities. One activity is designated as 'pretransfer' editing and involves the hydrolysis of activated Val-AMP. The other activity is designated 'posttransfer' editing and involves deacylation of mischarged Val-tRNA(Ile).</text>
</comment>
<dbReference type="Pfam" id="PF19302">
    <property type="entry name" value="DUF5915"/>
    <property type="match status" value="1"/>
</dbReference>
<evidence type="ECO:0000256" key="10">
    <source>
        <dbReference type="HAMAP-Rule" id="MF_02003"/>
    </source>
</evidence>
<dbReference type="RefSeq" id="WP_338363467.1">
    <property type="nucleotide sequence ID" value="NZ_CAWVOK010000006.1"/>
</dbReference>
<dbReference type="InterPro" id="IPR033709">
    <property type="entry name" value="Anticodon_Ile_ABEc"/>
</dbReference>
<evidence type="ECO:0000256" key="2">
    <source>
        <dbReference type="ARBA" id="ARBA00022490"/>
    </source>
</evidence>
<comment type="similarity">
    <text evidence="1 10">Belongs to the class-I aminoacyl-tRNA synthetase family. IleS type 2 subfamily.</text>
</comment>
<evidence type="ECO:0000256" key="1">
    <source>
        <dbReference type="ARBA" id="ARBA00007078"/>
    </source>
</evidence>
<dbReference type="EC" id="6.1.1.5" evidence="10"/>